<comment type="caution">
    <text evidence="2">The sequence shown here is derived from an EMBL/GenBank/DDBJ whole genome shotgun (WGS) entry which is preliminary data.</text>
</comment>
<protein>
    <submittedName>
        <fullName evidence="2">Uncharacterized protein</fullName>
    </submittedName>
</protein>
<name>A0ABN2PEH6_9ACTN</name>
<organism evidence="2 3">
    <name type="scientific">Streptomyces sodiiphilus</name>
    <dbReference type="NCBI Taxonomy" id="226217"/>
    <lineage>
        <taxon>Bacteria</taxon>
        <taxon>Bacillati</taxon>
        <taxon>Actinomycetota</taxon>
        <taxon>Actinomycetes</taxon>
        <taxon>Kitasatosporales</taxon>
        <taxon>Streptomycetaceae</taxon>
        <taxon>Streptomyces</taxon>
    </lineage>
</organism>
<dbReference type="Proteomes" id="UP001501303">
    <property type="component" value="Unassembled WGS sequence"/>
</dbReference>
<dbReference type="EMBL" id="BAAAMJ010000030">
    <property type="protein sequence ID" value="GAA1919070.1"/>
    <property type="molecule type" value="Genomic_DNA"/>
</dbReference>
<feature type="region of interest" description="Disordered" evidence="1">
    <location>
        <begin position="39"/>
        <end position="94"/>
    </location>
</feature>
<keyword evidence="3" id="KW-1185">Reference proteome</keyword>
<accession>A0ABN2PEH6</accession>
<evidence type="ECO:0000313" key="2">
    <source>
        <dbReference type="EMBL" id="GAA1919070.1"/>
    </source>
</evidence>
<sequence length="94" mass="9996">MTITAVVRRRNAGETVACSAAVARARESVVSVTRSVCQLAGSGGRGGHRRRPQTRGIRPPRGAGGPGLATKEVPEKARKRSREKVPENLVKGLR</sequence>
<reference evidence="2 3" key="1">
    <citation type="journal article" date="2019" name="Int. J. Syst. Evol. Microbiol.">
        <title>The Global Catalogue of Microorganisms (GCM) 10K type strain sequencing project: providing services to taxonomists for standard genome sequencing and annotation.</title>
        <authorList>
            <consortium name="The Broad Institute Genomics Platform"/>
            <consortium name="The Broad Institute Genome Sequencing Center for Infectious Disease"/>
            <person name="Wu L."/>
            <person name="Ma J."/>
        </authorList>
    </citation>
    <scope>NUCLEOTIDE SEQUENCE [LARGE SCALE GENOMIC DNA]</scope>
    <source>
        <strain evidence="2 3">JCM 13581</strain>
    </source>
</reference>
<proteinExistence type="predicted"/>
<gene>
    <name evidence="2" type="ORF">GCM10009716_29770</name>
</gene>
<evidence type="ECO:0000313" key="3">
    <source>
        <dbReference type="Proteomes" id="UP001501303"/>
    </source>
</evidence>
<evidence type="ECO:0000256" key="1">
    <source>
        <dbReference type="SAM" id="MobiDB-lite"/>
    </source>
</evidence>